<dbReference type="Pfam" id="PF01035">
    <property type="entry name" value="DNA_binding_1"/>
    <property type="match status" value="1"/>
</dbReference>
<evidence type="ECO:0000256" key="6">
    <source>
        <dbReference type="ARBA" id="ARBA00022763"/>
    </source>
</evidence>
<comment type="catalytic activity">
    <reaction evidence="8">
        <text>a 6-O-methyl-2'-deoxyguanosine in DNA + L-cysteinyl-[protein] = S-methyl-L-cysteinyl-[protein] + a 2'-deoxyguanosine in DNA</text>
        <dbReference type="Rhea" id="RHEA:24000"/>
        <dbReference type="Rhea" id="RHEA-COMP:10131"/>
        <dbReference type="Rhea" id="RHEA-COMP:10132"/>
        <dbReference type="Rhea" id="RHEA-COMP:11367"/>
        <dbReference type="Rhea" id="RHEA-COMP:11368"/>
        <dbReference type="ChEBI" id="CHEBI:29950"/>
        <dbReference type="ChEBI" id="CHEBI:82612"/>
        <dbReference type="ChEBI" id="CHEBI:85445"/>
        <dbReference type="ChEBI" id="CHEBI:85448"/>
        <dbReference type="EC" id="2.1.1.63"/>
    </reaction>
</comment>
<proteinExistence type="inferred from homology"/>
<organism evidence="11 12">
    <name type="scientific">Brachyspira pilosicoli</name>
    <name type="common">Serpulina pilosicoli</name>
    <dbReference type="NCBI Taxonomy" id="52584"/>
    <lineage>
        <taxon>Bacteria</taxon>
        <taxon>Pseudomonadati</taxon>
        <taxon>Spirochaetota</taxon>
        <taxon>Spirochaetia</taxon>
        <taxon>Brachyspirales</taxon>
        <taxon>Brachyspiraceae</taxon>
        <taxon>Brachyspira</taxon>
    </lineage>
</organism>
<dbReference type="GO" id="GO:0032259">
    <property type="term" value="P:methylation"/>
    <property type="evidence" value="ECO:0007669"/>
    <property type="project" value="UniProtKB-KW"/>
</dbReference>
<evidence type="ECO:0000259" key="10">
    <source>
        <dbReference type="Pfam" id="PF02870"/>
    </source>
</evidence>
<dbReference type="InterPro" id="IPR014048">
    <property type="entry name" value="MethylDNA_cys_MeTrfase_DNA-bd"/>
</dbReference>
<dbReference type="InterPro" id="IPR036631">
    <property type="entry name" value="MGMT_N_sf"/>
</dbReference>
<accession>A0A5C8F8E8</accession>
<evidence type="ECO:0000259" key="9">
    <source>
        <dbReference type="Pfam" id="PF01035"/>
    </source>
</evidence>
<dbReference type="InterPro" id="IPR008332">
    <property type="entry name" value="MethylG_MeTrfase_N"/>
</dbReference>
<dbReference type="Pfam" id="PF02870">
    <property type="entry name" value="Methyltransf_1N"/>
    <property type="match status" value="1"/>
</dbReference>
<dbReference type="SUPFAM" id="SSF53155">
    <property type="entry name" value="Methylated DNA-protein cysteine methyltransferase domain"/>
    <property type="match status" value="1"/>
</dbReference>
<dbReference type="PANTHER" id="PTHR10815">
    <property type="entry name" value="METHYLATED-DNA--PROTEIN-CYSTEINE METHYLTRANSFERASE"/>
    <property type="match status" value="1"/>
</dbReference>
<reference evidence="11 12" key="1">
    <citation type="journal article" date="1992" name="Lakartidningen">
        <title>[Penicillin V and not amoxicillin is the first choice preparation in acute otitis].</title>
        <authorList>
            <person name="Kamme C."/>
            <person name="Lundgren K."/>
            <person name="Prellner K."/>
        </authorList>
    </citation>
    <scope>NUCLEOTIDE SEQUENCE [LARGE SCALE GENOMIC DNA]</scope>
    <source>
        <strain evidence="11 12">PC5538III-hc</strain>
    </source>
</reference>
<dbReference type="SUPFAM" id="SSF46767">
    <property type="entry name" value="Methylated DNA-protein cysteine methyltransferase, C-terminal domain"/>
    <property type="match status" value="1"/>
</dbReference>
<dbReference type="InterPro" id="IPR036388">
    <property type="entry name" value="WH-like_DNA-bd_sf"/>
</dbReference>
<evidence type="ECO:0000256" key="4">
    <source>
        <dbReference type="ARBA" id="ARBA00022603"/>
    </source>
</evidence>
<dbReference type="GO" id="GO:0003908">
    <property type="term" value="F:methylated-DNA-[protein]-cysteine S-methyltransferase activity"/>
    <property type="evidence" value="ECO:0007669"/>
    <property type="project" value="UniProtKB-EC"/>
</dbReference>
<evidence type="ECO:0000256" key="7">
    <source>
        <dbReference type="ARBA" id="ARBA00023204"/>
    </source>
</evidence>
<dbReference type="PROSITE" id="PS00374">
    <property type="entry name" value="MGMT"/>
    <property type="match status" value="1"/>
</dbReference>
<dbReference type="NCBIfam" id="TIGR00589">
    <property type="entry name" value="ogt"/>
    <property type="match status" value="1"/>
</dbReference>
<sequence length="174" mass="20056">MNIIRLENSQIDDDKVFLYKSPIGNLYLTHYKDYITSISFQNNYNINTDKEPNIIKEAKKQLDEYFGLKRKIFDIPIAVYGSDFQYKVWIETYKIPFGEIETYSNIAKKISNSSGSIFRAVGSAEGKNKIPIIIPCHRVVSKDLKLTGYAGGIEKKEYLLKLEGFKINNLKIIK</sequence>
<evidence type="ECO:0000256" key="8">
    <source>
        <dbReference type="ARBA" id="ARBA00049348"/>
    </source>
</evidence>
<dbReference type="GO" id="GO:0006281">
    <property type="term" value="P:DNA repair"/>
    <property type="evidence" value="ECO:0007669"/>
    <property type="project" value="UniProtKB-KW"/>
</dbReference>
<dbReference type="FunFam" id="1.10.10.10:FF:000214">
    <property type="entry name" value="Methylated-DNA--protein-cysteine methyltransferase"/>
    <property type="match status" value="1"/>
</dbReference>
<evidence type="ECO:0000313" key="12">
    <source>
        <dbReference type="Proteomes" id="UP000323176"/>
    </source>
</evidence>
<dbReference type="InterPro" id="IPR036217">
    <property type="entry name" value="MethylDNA_cys_MeTrfase_DNAb"/>
</dbReference>
<dbReference type="Gene3D" id="1.10.10.10">
    <property type="entry name" value="Winged helix-like DNA-binding domain superfamily/Winged helix DNA-binding domain"/>
    <property type="match status" value="1"/>
</dbReference>
<keyword evidence="6" id="KW-0227">DNA damage</keyword>
<gene>
    <name evidence="11" type="ORF">EPJ72_01950</name>
</gene>
<name>A0A5C8F8E8_BRAPL</name>
<dbReference type="AlphaFoldDB" id="A0A5C8F8E8"/>
<comment type="catalytic activity">
    <reaction evidence="1">
        <text>a 4-O-methyl-thymidine in DNA + L-cysteinyl-[protein] = a thymidine in DNA + S-methyl-L-cysteinyl-[protein]</text>
        <dbReference type="Rhea" id="RHEA:53428"/>
        <dbReference type="Rhea" id="RHEA-COMP:10131"/>
        <dbReference type="Rhea" id="RHEA-COMP:10132"/>
        <dbReference type="Rhea" id="RHEA-COMP:13555"/>
        <dbReference type="Rhea" id="RHEA-COMP:13556"/>
        <dbReference type="ChEBI" id="CHEBI:29950"/>
        <dbReference type="ChEBI" id="CHEBI:82612"/>
        <dbReference type="ChEBI" id="CHEBI:137386"/>
        <dbReference type="ChEBI" id="CHEBI:137387"/>
        <dbReference type="EC" id="2.1.1.63"/>
    </reaction>
</comment>
<dbReference type="EC" id="2.1.1.63" evidence="3"/>
<evidence type="ECO:0000256" key="1">
    <source>
        <dbReference type="ARBA" id="ARBA00001286"/>
    </source>
</evidence>
<comment type="similarity">
    <text evidence="2">Belongs to the MGMT family.</text>
</comment>
<evidence type="ECO:0000256" key="3">
    <source>
        <dbReference type="ARBA" id="ARBA00011918"/>
    </source>
</evidence>
<dbReference type="OrthoDB" id="9802228at2"/>
<dbReference type="Proteomes" id="UP000323176">
    <property type="component" value="Unassembled WGS sequence"/>
</dbReference>
<comment type="caution">
    <text evidence="11">The sequence shown here is derived from an EMBL/GenBank/DDBJ whole genome shotgun (WGS) entry which is preliminary data.</text>
</comment>
<dbReference type="InterPro" id="IPR001497">
    <property type="entry name" value="MethylDNA_cys_MeTrfase_AS"/>
</dbReference>
<evidence type="ECO:0000256" key="2">
    <source>
        <dbReference type="ARBA" id="ARBA00008711"/>
    </source>
</evidence>
<keyword evidence="5 11" id="KW-0808">Transferase</keyword>
<evidence type="ECO:0000313" key="11">
    <source>
        <dbReference type="EMBL" id="TXJ46555.1"/>
    </source>
</evidence>
<dbReference type="CDD" id="cd06445">
    <property type="entry name" value="ATase"/>
    <property type="match status" value="1"/>
</dbReference>
<evidence type="ECO:0000256" key="5">
    <source>
        <dbReference type="ARBA" id="ARBA00022679"/>
    </source>
</evidence>
<dbReference type="EMBL" id="SAXY01000012">
    <property type="protein sequence ID" value="TXJ46555.1"/>
    <property type="molecule type" value="Genomic_DNA"/>
</dbReference>
<dbReference type="Gene3D" id="3.30.160.70">
    <property type="entry name" value="Methylated DNA-protein cysteine methyltransferase domain"/>
    <property type="match status" value="1"/>
</dbReference>
<dbReference type="PANTHER" id="PTHR10815:SF13">
    <property type="entry name" value="METHYLATED-DNA--PROTEIN-CYSTEINE METHYLTRANSFERASE"/>
    <property type="match status" value="1"/>
</dbReference>
<keyword evidence="4 11" id="KW-0489">Methyltransferase</keyword>
<protein>
    <recommendedName>
        <fullName evidence="3">methylated-DNA--[protein]-cysteine S-methyltransferase</fullName>
        <ecNumber evidence="3">2.1.1.63</ecNumber>
    </recommendedName>
</protein>
<keyword evidence="7" id="KW-0234">DNA repair</keyword>
<feature type="domain" description="Methylated-DNA-[protein]-cysteine S-methyltransferase DNA binding" evidence="9">
    <location>
        <begin position="83"/>
        <end position="164"/>
    </location>
</feature>
<feature type="domain" description="Methylguanine DNA methyltransferase ribonuclease-like" evidence="10">
    <location>
        <begin position="18"/>
        <end position="78"/>
    </location>
</feature>